<dbReference type="PANTHER" id="PTHR24421">
    <property type="entry name" value="NITRATE/NITRITE SENSOR PROTEIN NARX-RELATED"/>
    <property type="match status" value="1"/>
</dbReference>
<organism evidence="7 8">
    <name type="scientific">Streptomyces fuscichromogenes</name>
    <dbReference type="NCBI Taxonomy" id="1324013"/>
    <lineage>
        <taxon>Bacteria</taxon>
        <taxon>Bacillati</taxon>
        <taxon>Actinomycetota</taxon>
        <taxon>Actinomycetes</taxon>
        <taxon>Kitasatosporales</taxon>
        <taxon>Streptomycetaceae</taxon>
        <taxon>Streptomyces</taxon>
    </lineage>
</organism>
<dbReference type="PANTHER" id="PTHR24421:SF63">
    <property type="entry name" value="SENSOR HISTIDINE KINASE DESK"/>
    <property type="match status" value="1"/>
</dbReference>
<proteinExistence type="predicted"/>
<evidence type="ECO:0000256" key="4">
    <source>
        <dbReference type="SAM" id="MobiDB-lite"/>
    </source>
</evidence>
<evidence type="ECO:0000313" key="8">
    <source>
        <dbReference type="Proteomes" id="UP000653411"/>
    </source>
</evidence>
<dbReference type="Pfam" id="PF07730">
    <property type="entry name" value="HisKA_3"/>
    <property type="match status" value="1"/>
</dbReference>
<name>A0A917XK37_9ACTN</name>
<dbReference type="InterPro" id="IPR036890">
    <property type="entry name" value="HATPase_C_sf"/>
</dbReference>
<accession>A0A917XK37</accession>
<dbReference type="Gene3D" id="1.20.5.1930">
    <property type="match status" value="1"/>
</dbReference>
<evidence type="ECO:0000259" key="6">
    <source>
        <dbReference type="Pfam" id="PF07730"/>
    </source>
</evidence>
<dbReference type="InterPro" id="IPR050482">
    <property type="entry name" value="Sensor_HK_TwoCompSys"/>
</dbReference>
<keyword evidence="3" id="KW-0902">Two-component regulatory system</keyword>
<evidence type="ECO:0000256" key="3">
    <source>
        <dbReference type="ARBA" id="ARBA00023012"/>
    </source>
</evidence>
<comment type="caution">
    <text evidence="7">The sequence shown here is derived from an EMBL/GenBank/DDBJ whole genome shotgun (WGS) entry which is preliminary data.</text>
</comment>
<feature type="transmembrane region" description="Helical" evidence="5">
    <location>
        <begin position="100"/>
        <end position="128"/>
    </location>
</feature>
<dbReference type="Gene3D" id="3.30.565.10">
    <property type="entry name" value="Histidine kinase-like ATPase, C-terminal domain"/>
    <property type="match status" value="1"/>
</dbReference>
<feature type="region of interest" description="Disordered" evidence="4">
    <location>
        <begin position="370"/>
        <end position="399"/>
    </location>
</feature>
<dbReference type="InterPro" id="IPR011712">
    <property type="entry name" value="Sig_transdc_His_kin_sub3_dim/P"/>
</dbReference>
<feature type="transmembrane region" description="Helical" evidence="5">
    <location>
        <begin position="12"/>
        <end position="36"/>
    </location>
</feature>
<feature type="transmembrane region" description="Helical" evidence="5">
    <location>
        <begin position="71"/>
        <end position="94"/>
    </location>
</feature>
<feature type="transmembrane region" description="Helical" evidence="5">
    <location>
        <begin position="140"/>
        <end position="161"/>
    </location>
</feature>
<dbReference type="GO" id="GO:0046983">
    <property type="term" value="F:protein dimerization activity"/>
    <property type="evidence" value="ECO:0007669"/>
    <property type="project" value="InterPro"/>
</dbReference>
<keyword evidence="5" id="KW-1133">Transmembrane helix</keyword>
<dbReference type="AlphaFoldDB" id="A0A917XK37"/>
<keyword evidence="8" id="KW-1185">Reference proteome</keyword>
<sequence>MYKRLCETTGWLYLFLGMTTVQCGIGLIGLFVMLDVESRPDVTAWLAFLPGIVALQMLHSSTVGPRLGLRWGLCTVGLQEVLIYLPSFAFGVQWPGMPGFAAACALVVLRGWPGNVVFAANVAGAWALGRDSGLSFGETACVTAVTVVIGLGVSALIQMAWRLGRISRMESGIVRGAAQDERERIARDLHDLLASRLTIVALRGEMVDRYVGEQDDRARSELRHMMGLTREVLRDVRSMAYECWDLSPGEELENVRRVLSGVGVEVSVAGEEDVADGEAGLLFAVTLREAMVNLLRHSTATRCHITFRGGEKAELRVRNDGAEKPTRQAGPASGLGLGNLAARAAAVGGSCTASISRDGWYTLTVTCPAGARPKRTSSPATPLLAQSAPRPLDPVPRAS</sequence>
<dbReference type="GO" id="GO:0016020">
    <property type="term" value="C:membrane"/>
    <property type="evidence" value="ECO:0007669"/>
    <property type="project" value="InterPro"/>
</dbReference>
<reference evidence="7" key="1">
    <citation type="journal article" date="2014" name="Int. J. Syst. Evol. Microbiol.">
        <title>Complete genome sequence of Corynebacterium casei LMG S-19264T (=DSM 44701T), isolated from a smear-ripened cheese.</title>
        <authorList>
            <consortium name="US DOE Joint Genome Institute (JGI-PGF)"/>
            <person name="Walter F."/>
            <person name="Albersmeier A."/>
            <person name="Kalinowski J."/>
            <person name="Ruckert C."/>
        </authorList>
    </citation>
    <scope>NUCLEOTIDE SEQUENCE</scope>
    <source>
        <strain evidence="7">CGMCC 4.7110</strain>
    </source>
</reference>
<dbReference type="CDD" id="cd16917">
    <property type="entry name" value="HATPase_UhpB-NarQ-NarX-like"/>
    <property type="match status" value="1"/>
</dbReference>
<evidence type="ECO:0000313" key="7">
    <source>
        <dbReference type="EMBL" id="GGN33705.1"/>
    </source>
</evidence>
<evidence type="ECO:0000256" key="2">
    <source>
        <dbReference type="ARBA" id="ARBA00022777"/>
    </source>
</evidence>
<keyword evidence="5" id="KW-0812">Transmembrane</keyword>
<feature type="domain" description="Signal transduction histidine kinase subgroup 3 dimerisation and phosphoacceptor" evidence="6">
    <location>
        <begin position="181"/>
        <end position="240"/>
    </location>
</feature>
<dbReference type="SUPFAM" id="SSF55874">
    <property type="entry name" value="ATPase domain of HSP90 chaperone/DNA topoisomerase II/histidine kinase"/>
    <property type="match status" value="1"/>
</dbReference>
<dbReference type="Proteomes" id="UP000653411">
    <property type="component" value="Unassembled WGS sequence"/>
</dbReference>
<keyword evidence="2" id="KW-0418">Kinase</keyword>
<reference evidence="7" key="2">
    <citation type="submission" date="2020-09" db="EMBL/GenBank/DDBJ databases">
        <authorList>
            <person name="Sun Q."/>
            <person name="Zhou Y."/>
        </authorList>
    </citation>
    <scope>NUCLEOTIDE SEQUENCE</scope>
    <source>
        <strain evidence="7">CGMCC 4.7110</strain>
    </source>
</reference>
<keyword evidence="5" id="KW-0472">Membrane</keyword>
<dbReference type="GO" id="GO:0000155">
    <property type="term" value="F:phosphorelay sensor kinase activity"/>
    <property type="evidence" value="ECO:0007669"/>
    <property type="project" value="InterPro"/>
</dbReference>
<evidence type="ECO:0000256" key="1">
    <source>
        <dbReference type="ARBA" id="ARBA00022679"/>
    </source>
</evidence>
<gene>
    <name evidence="7" type="ORF">GCM10011578_073750</name>
</gene>
<dbReference type="EMBL" id="BMML01000021">
    <property type="protein sequence ID" value="GGN33705.1"/>
    <property type="molecule type" value="Genomic_DNA"/>
</dbReference>
<keyword evidence="1" id="KW-0808">Transferase</keyword>
<feature type="transmembrane region" description="Helical" evidence="5">
    <location>
        <begin position="42"/>
        <end position="59"/>
    </location>
</feature>
<evidence type="ECO:0000256" key="5">
    <source>
        <dbReference type="SAM" id="Phobius"/>
    </source>
</evidence>
<protein>
    <recommendedName>
        <fullName evidence="6">Signal transduction histidine kinase subgroup 3 dimerisation and phosphoacceptor domain-containing protein</fullName>
    </recommendedName>
</protein>